<reference evidence="3 4" key="1">
    <citation type="journal article" date="2021" name="BMC Genomics">
        <title>Datura genome reveals duplications of psychoactive alkaloid biosynthetic genes and high mutation rate following tissue culture.</title>
        <authorList>
            <person name="Rajewski A."/>
            <person name="Carter-House D."/>
            <person name="Stajich J."/>
            <person name="Litt A."/>
        </authorList>
    </citation>
    <scope>NUCLEOTIDE SEQUENCE [LARGE SCALE GENOMIC DNA]</scope>
    <source>
        <strain evidence="3">AR-01</strain>
    </source>
</reference>
<proteinExistence type="predicted"/>
<protein>
    <submittedName>
        <fullName evidence="3">Uncharacterized protein</fullName>
    </submittedName>
</protein>
<accession>A0ABS8SMI3</accession>
<feature type="compositionally biased region" description="Gly residues" evidence="1">
    <location>
        <begin position="66"/>
        <end position="79"/>
    </location>
</feature>
<evidence type="ECO:0000313" key="3">
    <source>
        <dbReference type="EMBL" id="MCD7460071.1"/>
    </source>
</evidence>
<dbReference type="EMBL" id="JACEIK010000633">
    <property type="protein sequence ID" value="MCD7460071.1"/>
    <property type="molecule type" value="Genomic_DNA"/>
</dbReference>
<name>A0ABS8SMI3_DATST</name>
<feature type="region of interest" description="Disordered" evidence="1">
    <location>
        <begin position="62"/>
        <end position="85"/>
    </location>
</feature>
<keyword evidence="2" id="KW-0732">Signal</keyword>
<dbReference type="Proteomes" id="UP000823775">
    <property type="component" value="Unassembled WGS sequence"/>
</dbReference>
<organism evidence="3 4">
    <name type="scientific">Datura stramonium</name>
    <name type="common">Jimsonweed</name>
    <name type="synonym">Common thornapple</name>
    <dbReference type="NCBI Taxonomy" id="4076"/>
    <lineage>
        <taxon>Eukaryota</taxon>
        <taxon>Viridiplantae</taxon>
        <taxon>Streptophyta</taxon>
        <taxon>Embryophyta</taxon>
        <taxon>Tracheophyta</taxon>
        <taxon>Spermatophyta</taxon>
        <taxon>Magnoliopsida</taxon>
        <taxon>eudicotyledons</taxon>
        <taxon>Gunneridae</taxon>
        <taxon>Pentapetalae</taxon>
        <taxon>asterids</taxon>
        <taxon>lamiids</taxon>
        <taxon>Solanales</taxon>
        <taxon>Solanaceae</taxon>
        <taxon>Solanoideae</taxon>
        <taxon>Datureae</taxon>
        <taxon>Datura</taxon>
    </lineage>
</organism>
<comment type="caution">
    <text evidence="3">The sequence shown here is derived from an EMBL/GenBank/DDBJ whole genome shotgun (WGS) entry which is preliminary data.</text>
</comment>
<evidence type="ECO:0000256" key="1">
    <source>
        <dbReference type="SAM" id="MobiDB-lite"/>
    </source>
</evidence>
<gene>
    <name evidence="3" type="ORF">HAX54_042789</name>
</gene>
<feature type="signal peptide" evidence="2">
    <location>
        <begin position="1"/>
        <end position="23"/>
    </location>
</feature>
<keyword evidence="4" id="KW-1185">Reference proteome</keyword>
<evidence type="ECO:0000256" key="2">
    <source>
        <dbReference type="SAM" id="SignalP"/>
    </source>
</evidence>
<feature type="chain" id="PRO_5046153760" evidence="2">
    <location>
        <begin position="24"/>
        <end position="85"/>
    </location>
</feature>
<evidence type="ECO:0000313" key="4">
    <source>
        <dbReference type="Proteomes" id="UP000823775"/>
    </source>
</evidence>
<sequence>MTVRWQIWVWSAVVTVLCKFGYGRPGFAGVNMVEIDGGNGEGGVHGAGAAVVSEDKVRVAERKGFHGGQWEGEEGGGGTGEDERK</sequence>